<gene>
    <name evidence="3" type="ORF">WOLCODRAFT_80073</name>
</gene>
<reference evidence="3 4" key="1">
    <citation type="journal article" date="2012" name="Science">
        <title>The Paleozoic origin of enzymatic lignin decomposition reconstructed from 31 fungal genomes.</title>
        <authorList>
            <person name="Floudas D."/>
            <person name="Binder M."/>
            <person name="Riley R."/>
            <person name="Barry K."/>
            <person name="Blanchette R.A."/>
            <person name="Henrissat B."/>
            <person name="Martinez A.T."/>
            <person name="Otillar R."/>
            <person name="Spatafora J.W."/>
            <person name="Yadav J.S."/>
            <person name="Aerts A."/>
            <person name="Benoit I."/>
            <person name="Boyd A."/>
            <person name="Carlson A."/>
            <person name="Copeland A."/>
            <person name="Coutinho P.M."/>
            <person name="de Vries R.P."/>
            <person name="Ferreira P."/>
            <person name="Findley K."/>
            <person name="Foster B."/>
            <person name="Gaskell J."/>
            <person name="Glotzer D."/>
            <person name="Gorecki P."/>
            <person name="Heitman J."/>
            <person name="Hesse C."/>
            <person name="Hori C."/>
            <person name="Igarashi K."/>
            <person name="Jurgens J.A."/>
            <person name="Kallen N."/>
            <person name="Kersten P."/>
            <person name="Kohler A."/>
            <person name="Kuees U."/>
            <person name="Kumar T.K.A."/>
            <person name="Kuo A."/>
            <person name="LaButti K."/>
            <person name="Larrondo L.F."/>
            <person name="Lindquist E."/>
            <person name="Ling A."/>
            <person name="Lombard V."/>
            <person name="Lucas S."/>
            <person name="Lundell T."/>
            <person name="Martin R."/>
            <person name="McLaughlin D.J."/>
            <person name="Morgenstern I."/>
            <person name="Morin E."/>
            <person name="Murat C."/>
            <person name="Nagy L.G."/>
            <person name="Nolan M."/>
            <person name="Ohm R.A."/>
            <person name="Patyshakuliyeva A."/>
            <person name="Rokas A."/>
            <person name="Ruiz-Duenas F.J."/>
            <person name="Sabat G."/>
            <person name="Salamov A."/>
            <person name="Samejima M."/>
            <person name="Schmutz J."/>
            <person name="Slot J.C."/>
            <person name="St John F."/>
            <person name="Stenlid J."/>
            <person name="Sun H."/>
            <person name="Sun S."/>
            <person name="Syed K."/>
            <person name="Tsang A."/>
            <person name="Wiebenga A."/>
            <person name="Young D."/>
            <person name="Pisabarro A."/>
            <person name="Eastwood D.C."/>
            <person name="Martin F."/>
            <person name="Cullen D."/>
            <person name="Grigoriev I.V."/>
            <person name="Hibbett D.S."/>
        </authorList>
    </citation>
    <scope>NUCLEOTIDE SEQUENCE [LARGE SCALE GENOMIC DNA]</scope>
    <source>
        <strain evidence="3 4">MD-104</strain>
    </source>
</reference>
<evidence type="ECO:0000313" key="4">
    <source>
        <dbReference type="Proteomes" id="UP000218811"/>
    </source>
</evidence>
<evidence type="ECO:0000256" key="1">
    <source>
        <dbReference type="SAM" id="MobiDB-lite"/>
    </source>
</evidence>
<dbReference type="EMBL" id="KB467843">
    <property type="protein sequence ID" value="PCH35329.1"/>
    <property type="molecule type" value="Genomic_DNA"/>
</dbReference>
<feature type="non-terminal residue" evidence="3">
    <location>
        <position position="1"/>
    </location>
</feature>
<name>A0A2H3J9A5_WOLCO</name>
<dbReference type="Pfam" id="PF03184">
    <property type="entry name" value="DDE_1"/>
    <property type="match status" value="1"/>
</dbReference>
<dbReference type="InterPro" id="IPR004875">
    <property type="entry name" value="DDE_SF_endonuclease_dom"/>
</dbReference>
<organism evidence="3 4">
    <name type="scientific">Wolfiporia cocos (strain MD-104)</name>
    <name type="common">Brown rot fungus</name>
    <dbReference type="NCBI Taxonomy" id="742152"/>
    <lineage>
        <taxon>Eukaryota</taxon>
        <taxon>Fungi</taxon>
        <taxon>Dikarya</taxon>
        <taxon>Basidiomycota</taxon>
        <taxon>Agaricomycotina</taxon>
        <taxon>Agaricomycetes</taxon>
        <taxon>Polyporales</taxon>
        <taxon>Phaeolaceae</taxon>
        <taxon>Wolfiporia</taxon>
    </lineage>
</organism>
<proteinExistence type="predicted"/>
<sequence>HGEAGSVDLKAIEKKQQRNITIYNNKQPKDNLNIDESSLFGKAPPDHGLATKQMSGKEANKEQLTVAFMCSATGEKFPLFFIGKSKQPCCFAKWSPKDHGFYYRNNKTSWMTSELFEE</sequence>
<feature type="region of interest" description="Disordered" evidence="1">
    <location>
        <begin position="34"/>
        <end position="56"/>
    </location>
</feature>
<evidence type="ECO:0000259" key="2">
    <source>
        <dbReference type="Pfam" id="PF03184"/>
    </source>
</evidence>
<dbReference type="STRING" id="742152.A0A2H3J9A5"/>
<dbReference type="Proteomes" id="UP000218811">
    <property type="component" value="Unassembled WGS sequence"/>
</dbReference>
<feature type="domain" description="DDE-1" evidence="2">
    <location>
        <begin position="61"/>
        <end position="118"/>
    </location>
</feature>
<evidence type="ECO:0000313" key="3">
    <source>
        <dbReference type="EMBL" id="PCH35329.1"/>
    </source>
</evidence>
<protein>
    <recommendedName>
        <fullName evidence="2">DDE-1 domain-containing protein</fullName>
    </recommendedName>
</protein>
<dbReference type="OMA" id="QRNITIY"/>
<dbReference type="GO" id="GO:0003676">
    <property type="term" value="F:nucleic acid binding"/>
    <property type="evidence" value="ECO:0007669"/>
    <property type="project" value="InterPro"/>
</dbReference>
<keyword evidence="4" id="KW-1185">Reference proteome</keyword>
<dbReference type="OrthoDB" id="2618249at2759"/>
<dbReference type="AlphaFoldDB" id="A0A2H3J9A5"/>
<accession>A0A2H3J9A5</accession>